<dbReference type="OrthoDB" id="9801455at2"/>
<evidence type="ECO:0000313" key="10">
    <source>
        <dbReference type="Proteomes" id="UP000232883"/>
    </source>
</evidence>
<keyword evidence="7" id="KW-0732">Signal</keyword>
<sequence length="575" mass="63418">MNSIPLAGLFFLSTLPVAAQAIRSKPVSITPSVSNVWVSDQGNGTYKNPVLNADYSDPDVCRAGNDFYLVASSFDAIPGLPILHSNDLVNWTIIGHALKRQPPIDHFEQTQHGNGVWAPSIRYHNNEFYIYYPDPDFGIYLTKATNPAGPWSDPVIVEGGKGLIDPCPLWDDNGDVYLVHGWAGSRAGIKSILTVKKLNAAGTEVLDEGVVVYDGHETDPTIEGPKAYKRNGFYYLFAPAGGVSTGWQLVLRSKNIYGPYERKVVMDQGKSPINGPHQGAWVTTNAVNGKPAEDWFLHFQDKEAYGRVVHLQPMKWVNDWPVIGIDIDGDGKGEPVLTYKKPTGPPVRVSIPSVSKTYPMATPAESDEFNSPKLGFQWQWQANPKGIWHTVGRRSGSDYGFLRLYSYKAPEDAKNNWDVPNLLMQKFPAETFMATTKVLFKPNPKLENEKAGLIIMGLSYANLVLKSSKEGLTLVHGVCKKAADGKAEVETVITRINPGTPVYLRVEVAEGAKCQFSYSLDGTSFTKTGDVFQAEVGRWIGAKMGIFCTRKTQINDSGYADFDWFRVEAVSSTKL</sequence>
<dbReference type="Proteomes" id="UP000232883">
    <property type="component" value="Chromosome"/>
</dbReference>
<evidence type="ECO:0000256" key="6">
    <source>
        <dbReference type="RuleBase" id="RU361187"/>
    </source>
</evidence>
<dbReference type="AlphaFoldDB" id="A0A2K8YUM3"/>
<feature type="domain" description="Beta-xylosidase C-terminal Concanavalin A-like" evidence="8">
    <location>
        <begin position="366"/>
        <end position="568"/>
    </location>
</feature>
<dbReference type="GO" id="GO:0005975">
    <property type="term" value="P:carbohydrate metabolic process"/>
    <property type="evidence" value="ECO:0007669"/>
    <property type="project" value="InterPro"/>
</dbReference>
<dbReference type="Gene3D" id="2.115.10.20">
    <property type="entry name" value="Glycosyl hydrolase domain, family 43"/>
    <property type="match status" value="1"/>
</dbReference>
<organism evidence="9 10">
    <name type="scientific">Spirosoma pollinicola</name>
    <dbReference type="NCBI Taxonomy" id="2057025"/>
    <lineage>
        <taxon>Bacteria</taxon>
        <taxon>Pseudomonadati</taxon>
        <taxon>Bacteroidota</taxon>
        <taxon>Cytophagia</taxon>
        <taxon>Cytophagales</taxon>
        <taxon>Cytophagaceae</taxon>
        <taxon>Spirosoma</taxon>
    </lineage>
</organism>
<dbReference type="InterPro" id="IPR013320">
    <property type="entry name" value="ConA-like_dom_sf"/>
</dbReference>
<dbReference type="GO" id="GO:0004553">
    <property type="term" value="F:hydrolase activity, hydrolyzing O-glycosyl compounds"/>
    <property type="evidence" value="ECO:0007669"/>
    <property type="project" value="InterPro"/>
</dbReference>
<dbReference type="KEGG" id="spir:CWM47_05625"/>
<feature type="active site" description="Proton acceptor" evidence="4">
    <location>
        <position position="57"/>
    </location>
</feature>
<dbReference type="Pfam" id="PF17851">
    <property type="entry name" value="GH43_C2"/>
    <property type="match status" value="1"/>
</dbReference>
<evidence type="ECO:0000313" key="9">
    <source>
        <dbReference type="EMBL" id="AUD01332.1"/>
    </source>
</evidence>
<reference evidence="9 10" key="1">
    <citation type="submission" date="2017-11" db="EMBL/GenBank/DDBJ databases">
        <title>Taxonomic description and genome sequences of Spirosoma HA7 sp. nov., isolated from pollen microhabitat of Corylus avellana.</title>
        <authorList>
            <person name="Ambika Manirajan B."/>
            <person name="Suarez C."/>
            <person name="Ratering S."/>
            <person name="Geissler-Plaum R."/>
            <person name="Cardinale M."/>
            <person name="Sylvia S."/>
        </authorList>
    </citation>
    <scope>NUCLEOTIDE SEQUENCE [LARGE SCALE GENOMIC DNA]</scope>
    <source>
        <strain evidence="9 10">HA7</strain>
    </source>
</reference>
<evidence type="ECO:0000256" key="4">
    <source>
        <dbReference type="PIRSR" id="PIRSR606710-1"/>
    </source>
</evidence>
<protein>
    <submittedName>
        <fullName evidence="9">Glycoside hydrolase</fullName>
    </submittedName>
</protein>
<dbReference type="RefSeq" id="WP_100986995.1">
    <property type="nucleotide sequence ID" value="NZ_CP025096.1"/>
</dbReference>
<dbReference type="PANTHER" id="PTHR42812">
    <property type="entry name" value="BETA-XYLOSIDASE"/>
    <property type="match status" value="1"/>
</dbReference>
<evidence type="ECO:0000259" key="8">
    <source>
        <dbReference type="Pfam" id="PF17851"/>
    </source>
</evidence>
<dbReference type="EMBL" id="CP025096">
    <property type="protein sequence ID" value="AUD01332.1"/>
    <property type="molecule type" value="Genomic_DNA"/>
</dbReference>
<dbReference type="InterPro" id="IPR041542">
    <property type="entry name" value="GH43_C2"/>
</dbReference>
<feature type="chain" id="PRO_5014856062" evidence="7">
    <location>
        <begin position="22"/>
        <end position="575"/>
    </location>
</feature>
<dbReference type="Pfam" id="PF04616">
    <property type="entry name" value="Glyco_hydro_43"/>
    <property type="match status" value="1"/>
</dbReference>
<evidence type="ECO:0000256" key="3">
    <source>
        <dbReference type="ARBA" id="ARBA00023295"/>
    </source>
</evidence>
<evidence type="ECO:0000256" key="5">
    <source>
        <dbReference type="PIRSR" id="PIRSR606710-2"/>
    </source>
</evidence>
<name>A0A2K8YUM3_9BACT</name>
<dbReference type="InterPro" id="IPR051795">
    <property type="entry name" value="Glycosyl_Hydrlase_43"/>
</dbReference>
<dbReference type="PANTHER" id="PTHR42812:SF12">
    <property type="entry name" value="BETA-XYLOSIDASE-RELATED"/>
    <property type="match status" value="1"/>
</dbReference>
<proteinExistence type="inferred from homology"/>
<dbReference type="InterPro" id="IPR006710">
    <property type="entry name" value="Glyco_hydro_43"/>
</dbReference>
<comment type="similarity">
    <text evidence="1 6">Belongs to the glycosyl hydrolase 43 family.</text>
</comment>
<keyword evidence="3 6" id="KW-0326">Glycosidase</keyword>
<evidence type="ECO:0000256" key="2">
    <source>
        <dbReference type="ARBA" id="ARBA00022801"/>
    </source>
</evidence>
<evidence type="ECO:0000256" key="1">
    <source>
        <dbReference type="ARBA" id="ARBA00009865"/>
    </source>
</evidence>
<accession>A0A2K8YUM3</accession>
<keyword evidence="10" id="KW-1185">Reference proteome</keyword>
<keyword evidence="2 6" id="KW-0378">Hydrolase</keyword>
<dbReference type="InterPro" id="IPR023296">
    <property type="entry name" value="Glyco_hydro_beta-prop_sf"/>
</dbReference>
<feature type="site" description="Important for catalytic activity, responsible for pKa modulation of the active site Glu and correct orientation of both the proton donor and substrate" evidence="5">
    <location>
        <position position="165"/>
    </location>
</feature>
<gene>
    <name evidence="9" type="ORF">CWM47_05625</name>
</gene>
<feature type="signal peptide" evidence="7">
    <location>
        <begin position="1"/>
        <end position="21"/>
    </location>
</feature>
<feature type="active site" description="Proton donor" evidence="4">
    <location>
        <position position="223"/>
    </location>
</feature>
<dbReference type="SUPFAM" id="SSF75005">
    <property type="entry name" value="Arabinanase/levansucrase/invertase"/>
    <property type="match status" value="1"/>
</dbReference>
<evidence type="ECO:0000256" key="7">
    <source>
        <dbReference type="SAM" id="SignalP"/>
    </source>
</evidence>
<dbReference type="SUPFAM" id="SSF49899">
    <property type="entry name" value="Concanavalin A-like lectins/glucanases"/>
    <property type="match status" value="1"/>
</dbReference>
<dbReference type="CDD" id="cd09001">
    <property type="entry name" value="GH43_FsAxh1-like"/>
    <property type="match status" value="1"/>
</dbReference>
<dbReference type="Gene3D" id="2.60.120.200">
    <property type="match status" value="1"/>
</dbReference>